<evidence type="ECO:0000256" key="10">
    <source>
        <dbReference type="SAM" id="MobiDB-lite"/>
    </source>
</evidence>
<keyword evidence="3 8" id="KW-0689">Ribosomal protein</keyword>
<dbReference type="Pfam" id="PF03719">
    <property type="entry name" value="Ribosomal_S5_C"/>
    <property type="match status" value="1"/>
</dbReference>
<evidence type="ECO:0000256" key="4">
    <source>
        <dbReference type="ARBA" id="ARBA00023128"/>
    </source>
</evidence>
<dbReference type="InterPro" id="IPR020568">
    <property type="entry name" value="Ribosomal_Su5_D2-typ_SF"/>
</dbReference>
<dbReference type="GO" id="GO:0005763">
    <property type="term" value="C:mitochondrial small ribosomal subunit"/>
    <property type="evidence" value="ECO:0007669"/>
    <property type="project" value="UniProtKB-ARBA"/>
</dbReference>
<comment type="caution">
    <text evidence="12">The sequence shown here is derived from an EMBL/GenBank/DDBJ whole genome shotgun (WGS) entry which is preliminary data.</text>
</comment>
<dbReference type="Gene3D" id="3.30.230.10">
    <property type="match status" value="1"/>
</dbReference>
<dbReference type="AlphaFoldDB" id="A0A8H7ZL22"/>
<dbReference type="PANTHER" id="PTHR48277">
    <property type="entry name" value="MITOCHONDRIAL RIBOSOMAL PROTEIN S5"/>
    <property type="match status" value="1"/>
</dbReference>
<dbReference type="PROSITE" id="PS50881">
    <property type="entry name" value="S5_DSRBD"/>
    <property type="match status" value="1"/>
</dbReference>
<accession>A0A8H7ZL22</accession>
<evidence type="ECO:0000256" key="6">
    <source>
        <dbReference type="ARBA" id="ARBA00039335"/>
    </source>
</evidence>
<dbReference type="InterPro" id="IPR014721">
    <property type="entry name" value="Ribsml_uS5_D2-typ_fold_subgr"/>
</dbReference>
<evidence type="ECO:0000256" key="9">
    <source>
        <dbReference type="RuleBase" id="RU003823"/>
    </source>
</evidence>
<dbReference type="SUPFAM" id="SSF54768">
    <property type="entry name" value="dsRNA-binding domain-like"/>
    <property type="match status" value="1"/>
</dbReference>
<evidence type="ECO:0000256" key="5">
    <source>
        <dbReference type="ARBA" id="ARBA00023274"/>
    </source>
</evidence>
<feature type="domain" description="S5 DRBM" evidence="11">
    <location>
        <begin position="159"/>
        <end position="223"/>
    </location>
</feature>
<comment type="similarity">
    <text evidence="2 9">Belongs to the universal ribosomal protein uS5 family.</text>
</comment>
<evidence type="ECO:0000256" key="8">
    <source>
        <dbReference type="PROSITE-ProRule" id="PRU00268"/>
    </source>
</evidence>
<dbReference type="PANTHER" id="PTHR48277:SF1">
    <property type="entry name" value="MITOCHONDRIAL RIBOSOMAL PROTEIN S5"/>
    <property type="match status" value="1"/>
</dbReference>
<dbReference type="InterPro" id="IPR000851">
    <property type="entry name" value="Ribosomal_uS5"/>
</dbReference>
<dbReference type="GO" id="GO:0003735">
    <property type="term" value="F:structural constituent of ribosome"/>
    <property type="evidence" value="ECO:0007669"/>
    <property type="project" value="UniProtKB-UniRule"/>
</dbReference>
<dbReference type="EMBL" id="JAEOAQ010000001">
    <property type="protein sequence ID" value="KAG5421202.1"/>
    <property type="molecule type" value="Genomic_DNA"/>
</dbReference>
<dbReference type="FunFam" id="3.30.160.20:FF:000022">
    <property type="entry name" value="28S ribosomal protein S5, mitochondrial"/>
    <property type="match status" value="1"/>
</dbReference>
<dbReference type="GO" id="GO:0003723">
    <property type="term" value="F:RNA binding"/>
    <property type="evidence" value="ECO:0007669"/>
    <property type="project" value="InterPro"/>
</dbReference>
<dbReference type="InterPro" id="IPR005324">
    <property type="entry name" value="Ribosomal_uS5_C"/>
</dbReference>
<name>A0A8H7ZL22_9ASCO</name>
<dbReference type="GeneID" id="93648921"/>
<evidence type="ECO:0000256" key="1">
    <source>
        <dbReference type="ARBA" id="ARBA00004173"/>
    </source>
</evidence>
<keyword evidence="13" id="KW-1185">Reference proteome</keyword>
<feature type="region of interest" description="Disordered" evidence="10">
    <location>
        <begin position="67"/>
        <end position="86"/>
    </location>
</feature>
<comment type="subcellular location">
    <subcellularLocation>
        <location evidence="1">Mitochondrion</location>
    </subcellularLocation>
</comment>
<organism evidence="12 13">
    <name type="scientific">Candida metapsilosis</name>
    <dbReference type="NCBI Taxonomy" id="273372"/>
    <lineage>
        <taxon>Eukaryota</taxon>
        <taxon>Fungi</taxon>
        <taxon>Dikarya</taxon>
        <taxon>Ascomycota</taxon>
        <taxon>Saccharomycotina</taxon>
        <taxon>Pichiomycetes</taxon>
        <taxon>Debaryomycetaceae</taxon>
        <taxon>Candida/Lodderomyces clade</taxon>
        <taxon>Candida</taxon>
    </lineage>
</organism>
<evidence type="ECO:0000256" key="3">
    <source>
        <dbReference type="ARBA" id="ARBA00022980"/>
    </source>
</evidence>
<dbReference type="Pfam" id="PF00333">
    <property type="entry name" value="Ribosomal_S5"/>
    <property type="match status" value="1"/>
</dbReference>
<evidence type="ECO:0000313" key="13">
    <source>
        <dbReference type="Proteomes" id="UP000669133"/>
    </source>
</evidence>
<protein>
    <recommendedName>
        <fullName evidence="6">Small ribosomal subunit protein uS5m</fullName>
    </recommendedName>
    <alternativeName>
        <fullName evidence="7">28S ribosomal protein S5, mitochondrial</fullName>
    </alternativeName>
</protein>
<keyword evidence="5 8" id="KW-0687">Ribonucleoprotein</keyword>
<dbReference type="Proteomes" id="UP000669133">
    <property type="component" value="Unassembled WGS sequence"/>
</dbReference>
<dbReference type="GO" id="GO:0005743">
    <property type="term" value="C:mitochondrial inner membrane"/>
    <property type="evidence" value="ECO:0007669"/>
    <property type="project" value="UniProtKB-ARBA"/>
</dbReference>
<dbReference type="GO" id="GO:0006412">
    <property type="term" value="P:translation"/>
    <property type="evidence" value="ECO:0007669"/>
    <property type="project" value="InterPro"/>
</dbReference>
<feature type="region of interest" description="Disordered" evidence="10">
    <location>
        <begin position="95"/>
        <end position="138"/>
    </location>
</feature>
<evidence type="ECO:0000313" key="12">
    <source>
        <dbReference type="EMBL" id="KAG5421202.1"/>
    </source>
</evidence>
<reference evidence="12 13" key="1">
    <citation type="submission" date="2020-12" db="EMBL/GenBank/DDBJ databases">
        <title>Effect of drift, selection, and recombination on the evolution of hybrid genomes in Candida yeast pathogens.</title>
        <authorList>
            <person name="Mixao V."/>
            <person name="Ksiezopolska E."/>
            <person name="Saus E."/>
            <person name="Boekhout T."/>
            <person name="Gacser A."/>
            <person name="Gabaldon T."/>
        </authorList>
    </citation>
    <scope>NUCLEOTIDE SEQUENCE [LARGE SCALE GENOMIC DNA]</scope>
    <source>
        <strain evidence="12 13">BP57</strain>
    </source>
</reference>
<dbReference type="Gene3D" id="3.30.160.20">
    <property type="match status" value="1"/>
</dbReference>
<proteinExistence type="inferred from homology"/>
<dbReference type="InterPro" id="IPR013810">
    <property type="entry name" value="Ribosomal_uS5_N"/>
</dbReference>
<dbReference type="SUPFAM" id="SSF54211">
    <property type="entry name" value="Ribosomal protein S5 domain 2-like"/>
    <property type="match status" value="1"/>
</dbReference>
<evidence type="ECO:0000259" key="11">
    <source>
        <dbReference type="PROSITE" id="PS50881"/>
    </source>
</evidence>
<evidence type="ECO:0000256" key="2">
    <source>
        <dbReference type="ARBA" id="ARBA00008945"/>
    </source>
</evidence>
<feature type="compositionally biased region" description="Polar residues" evidence="10">
    <location>
        <begin position="127"/>
        <end position="138"/>
    </location>
</feature>
<gene>
    <name evidence="12" type="ORF">I9W82_000292</name>
</gene>
<dbReference type="FunFam" id="3.30.230.10:FF:000002">
    <property type="entry name" value="30S ribosomal protein S5"/>
    <property type="match status" value="1"/>
</dbReference>
<sequence>MFKSLSRCFGTTSQLLKQSGASKVEKHLDYLKHYYNPELLESIKLTESVVDPKDYLNLQLQGREGKSKVAPKSKFDYSTTDPEWNEPILYPNQGLGRTPYPPIPQVHSPDRGDLRIRFSNAPRAPNDSPQSSTAVKNTSQIARELSQLTGLDERYIRNLYIRPLVMKRVSLKTAKGNIANFFVMSVAGDKNGMLGIGIGKSRDGIRTAATKAHWNAVKNLTPIKRYDNRTILGSFEVKYHATKLKFKSAPIGFGLRCNRNIFEICQAAGIKDLRGKVHKSRNPVLVAQGFFKALTQQKSIEELALNRGKKVVELRKVYYSN</sequence>
<dbReference type="RefSeq" id="XP_067550318.1">
    <property type="nucleotide sequence ID" value="XM_067691828.1"/>
</dbReference>
<evidence type="ECO:0000256" key="7">
    <source>
        <dbReference type="ARBA" id="ARBA00041606"/>
    </source>
</evidence>
<keyword evidence="4" id="KW-0496">Mitochondrion</keyword>
<dbReference type="OrthoDB" id="309483at2759"/>